<feature type="transmembrane region" description="Helical" evidence="4">
    <location>
        <begin position="252"/>
        <end position="274"/>
    </location>
</feature>
<protein>
    <submittedName>
        <fullName evidence="6">MFS transporter</fullName>
    </submittedName>
</protein>
<dbReference type="Pfam" id="PF07690">
    <property type="entry name" value="MFS_1"/>
    <property type="match status" value="1"/>
</dbReference>
<dbReference type="Proteomes" id="UP001246372">
    <property type="component" value="Unassembled WGS sequence"/>
</dbReference>
<evidence type="ECO:0000313" key="6">
    <source>
        <dbReference type="EMBL" id="MDT9001535.1"/>
    </source>
</evidence>
<dbReference type="InterPro" id="IPR011701">
    <property type="entry name" value="MFS"/>
</dbReference>
<evidence type="ECO:0000313" key="7">
    <source>
        <dbReference type="Proteomes" id="UP001246372"/>
    </source>
</evidence>
<keyword evidence="7" id="KW-1185">Reference proteome</keyword>
<comment type="caution">
    <text evidence="6">The sequence shown here is derived from an EMBL/GenBank/DDBJ whole genome shotgun (WGS) entry which is preliminary data.</text>
</comment>
<gene>
    <name evidence="6" type="ORF">RQP53_19825</name>
</gene>
<feature type="transmembrane region" description="Helical" evidence="4">
    <location>
        <begin position="344"/>
        <end position="364"/>
    </location>
</feature>
<feature type="transmembrane region" description="Helical" evidence="4">
    <location>
        <begin position="146"/>
        <end position="167"/>
    </location>
</feature>
<feature type="domain" description="Major facilitator superfamily (MFS) profile" evidence="5">
    <location>
        <begin position="19"/>
        <end position="393"/>
    </location>
</feature>
<keyword evidence="2 4" id="KW-1133">Transmembrane helix</keyword>
<dbReference type="CDD" id="cd17324">
    <property type="entry name" value="MFS_NepI_like"/>
    <property type="match status" value="1"/>
</dbReference>
<dbReference type="SUPFAM" id="SSF103473">
    <property type="entry name" value="MFS general substrate transporter"/>
    <property type="match status" value="1"/>
</dbReference>
<feature type="transmembrane region" description="Helical" evidence="4">
    <location>
        <begin position="85"/>
        <end position="103"/>
    </location>
</feature>
<sequence length="393" mass="40481">MTTSTVSSALPTPPLSAPLIALLALGAGLSVASLYYAQPMLALLAGQFHASSADIGLVPTLTQAGYAAGLLLMAPLADRYERRRLIMAKALVLTLALLLAALAPQLWLLWLASGLIGLSATLAQDLVPVAAILAPPQRRGQSVGTVMTGLLLGILLSRVISGSLAQLCGWRTVFLSAALSIAMLAAMLWRGLPTLPPSSQLSYGQLLASLLELWRRHPALRRATLAQGLLAVAFSAFWSTLALMLSEPPLSLGSAVAGGFGLVGAAGALAAPLAGRLADRRGPPGVIRLGMWLVLGAFAAMALGPRELWLIAAAALVFDLGFQASLVSHQSVVFGLEPPARSRLNAILIGGMFMGMSLGAWGGGVAMGQWGWQGVSGLALIATAGALGLRLRC</sequence>
<evidence type="ECO:0000256" key="2">
    <source>
        <dbReference type="ARBA" id="ARBA00022989"/>
    </source>
</evidence>
<proteinExistence type="predicted"/>
<dbReference type="InterPro" id="IPR036259">
    <property type="entry name" value="MFS_trans_sf"/>
</dbReference>
<name>A0ABU3PGM9_9BURK</name>
<feature type="transmembrane region" description="Helical" evidence="4">
    <location>
        <begin position="173"/>
        <end position="192"/>
    </location>
</feature>
<dbReference type="InterPro" id="IPR020846">
    <property type="entry name" value="MFS_dom"/>
</dbReference>
<feature type="transmembrane region" description="Helical" evidence="4">
    <location>
        <begin position="370"/>
        <end position="389"/>
    </location>
</feature>
<dbReference type="Gene3D" id="1.20.1250.20">
    <property type="entry name" value="MFS general substrate transporter like domains"/>
    <property type="match status" value="1"/>
</dbReference>
<dbReference type="PANTHER" id="PTHR42910:SF1">
    <property type="entry name" value="MAJOR FACILITATOR SUPERFAMILY (MFS) PROFILE DOMAIN-CONTAINING PROTEIN"/>
    <property type="match status" value="1"/>
</dbReference>
<reference evidence="6" key="1">
    <citation type="submission" date="2023-09" db="EMBL/GenBank/DDBJ databases">
        <title>Paucibacter sp. APW11 Genome sequencing and assembly.</title>
        <authorList>
            <person name="Kim I."/>
        </authorList>
    </citation>
    <scope>NUCLEOTIDE SEQUENCE</scope>
    <source>
        <strain evidence="6">APW11</strain>
    </source>
</reference>
<dbReference type="PROSITE" id="PS50850">
    <property type="entry name" value="MFS"/>
    <property type="match status" value="1"/>
</dbReference>
<organism evidence="6 7">
    <name type="scientific">Roseateles aquae</name>
    <dbReference type="NCBI Taxonomy" id="3077235"/>
    <lineage>
        <taxon>Bacteria</taxon>
        <taxon>Pseudomonadati</taxon>
        <taxon>Pseudomonadota</taxon>
        <taxon>Betaproteobacteria</taxon>
        <taxon>Burkholderiales</taxon>
        <taxon>Sphaerotilaceae</taxon>
        <taxon>Roseateles</taxon>
    </lineage>
</organism>
<keyword evidence="3 4" id="KW-0472">Membrane</keyword>
<keyword evidence="1 4" id="KW-0812">Transmembrane</keyword>
<evidence type="ECO:0000256" key="3">
    <source>
        <dbReference type="ARBA" id="ARBA00023136"/>
    </source>
</evidence>
<feature type="transmembrane region" description="Helical" evidence="4">
    <location>
        <begin position="286"/>
        <end position="303"/>
    </location>
</feature>
<feature type="transmembrane region" description="Helical" evidence="4">
    <location>
        <begin position="15"/>
        <end position="37"/>
    </location>
</feature>
<dbReference type="RefSeq" id="WP_315652416.1">
    <property type="nucleotide sequence ID" value="NZ_JAVXZY010000009.1"/>
</dbReference>
<evidence type="ECO:0000256" key="1">
    <source>
        <dbReference type="ARBA" id="ARBA00022692"/>
    </source>
</evidence>
<evidence type="ECO:0000259" key="5">
    <source>
        <dbReference type="PROSITE" id="PS50850"/>
    </source>
</evidence>
<accession>A0ABU3PGM9</accession>
<dbReference type="EMBL" id="JAVXZY010000009">
    <property type="protein sequence ID" value="MDT9001535.1"/>
    <property type="molecule type" value="Genomic_DNA"/>
</dbReference>
<evidence type="ECO:0000256" key="4">
    <source>
        <dbReference type="SAM" id="Phobius"/>
    </source>
</evidence>
<dbReference type="PANTHER" id="PTHR42910">
    <property type="entry name" value="TRANSPORTER SCO4007-RELATED"/>
    <property type="match status" value="1"/>
</dbReference>
<feature type="transmembrane region" description="Helical" evidence="4">
    <location>
        <begin position="225"/>
        <end position="246"/>
    </location>
</feature>